<name>A0A4Z0FA26_9GAMM</name>
<dbReference type="InterPro" id="IPR025403">
    <property type="entry name" value="TgpA-like_C"/>
</dbReference>
<dbReference type="Pfam" id="PF01841">
    <property type="entry name" value="Transglut_core"/>
    <property type="match status" value="1"/>
</dbReference>
<feature type="transmembrane region" description="Helical" evidence="1">
    <location>
        <begin position="542"/>
        <end position="561"/>
    </location>
</feature>
<dbReference type="InterPro" id="IPR052901">
    <property type="entry name" value="Bact_TGase-like"/>
</dbReference>
<keyword evidence="1" id="KW-0812">Transmembrane</keyword>
<reference evidence="3 4" key="1">
    <citation type="journal article" date="2019" name="ISME J.">
        <title>Candidatus Macondimonas diazotrophica, a novel gammaproteobacterial genus dominating crude-oil-contaminated coastal sediments.</title>
        <authorList>
            <person name="Karthikeyan S."/>
            <person name="Konstantinidis K."/>
        </authorList>
    </citation>
    <scope>NUCLEOTIDE SEQUENCE [LARGE SCALE GENOMIC DNA]</scope>
    <source>
        <strain evidence="3 4">KTK01</strain>
    </source>
</reference>
<feature type="transmembrane region" description="Helical" evidence="1">
    <location>
        <begin position="127"/>
        <end position="145"/>
    </location>
</feature>
<dbReference type="RefSeq" id="WP_135281953.1">
    <property type="nucleotide sequence ID" value="NZ_SRIO01000009.1"/>
</dbReference>
<protein>
    <submittedName>
        <fullName evidence="3">DUF3488 domain-containing protein</fullName>
    </submittedName>
</protein>
<feature type="transmembrane region" description="Helical" evidence="1">
    <location>
        <begin position="105"/>
        <end position="121"/>
    </location>
</feature>
<gene>
    <name evidence="3" type="ORF">E4680_08340</name>
</gene>
<dbReference type="SUPFAM" id="SSF54001">
    <property type="entry name" value="Cysteine proteinases"/>
    <property type="match status" value="1"/>
</dbReference>
<proteinExistence type="predicted"/>
<evidence type="ECO:0000256" key="1">
    <source>
        <dbReference type="SAM" id="Phobius"/>
    </source>
</evidence>
<feature type="domain" description="Transglutaminase-like" evidence="2">
    <location>
        <begin position="396"/>
        <end position="467"/>
    </location>
</feature>
<feature type="transmembrane region" description="Helical" evidence="1">
    <location>
        <begin position="30"/>
        <end position="50"/>
    </location>
</feature>
<comment type="caution">
    <text evidence="3">The sequence shown here is derived from an EMBL/GenBank/DDBJ whole genome shotgun (WGS) entry which is preliminary data.</text>
</comment>
<dbReference type="PANTHER" id="PTHR42736:SF1">
    <property type="entry name" value="PROTEIN-GLUTAMINE GAMMA-GLUTAMYLTRANSFERASE"/>
    <property type="match status" value="1"/>
</dbReference>
<dbReference type="EMBL" id="SRIO01000009">
    <property type="protein sequence ID" value="TFZ82478.1"/>
    <property type="molecule type" value="Genomic_DNA"/>
</dbReference>
<dbReference type="AlphaFoldDB" id="A0A4Z0FA26"/>
<keyword evidence="1" id="KW-0472">Membrane</keyword>
<dbReference type="Proteomes" id="UP000297890">
    <property type="component" value="Unassembled WGS sequence"/>
</dbReference>
<evidence type="ECO:0000313" key="4">
    <source>
        <dbReference type="Proteomes" id="UP000297890"/>
    </source>
</evidence>
<sequence length="663" mass="73065">MNTRVPDRATRLLLVCVTIAYLPHAPHLPVWVGGMLAASGATLLASAVGWIRVPGRWTRLGLAALGLMAVAMQYGRLNGADSGSALLALMLGLKLLETRTARDRILVIFLCFFLLGSAFLHDQSLPGGALALLGLLPLTTAWILLQETAGPPPRAAVRTASLLLLQALPLMLVLFILFPRLSGPLWSIPQTPGTAQTGLSDHMSPGSITALGRSDAVAFRARFFGAVPANASRYWRALVLWDYDGQSWRTEPSAETGLTSLVPLGAPLAYEITLEPHGQPWLPLLDMPIRIDQIAARMAGREAVSPKPVDERLRYEASAYLNYRLGLDLSNAQMGRALAVPRTGNPRSHALAQRWRTTYAEPAERVGAALRLFRQAPFYYTLQPPPLGEDGIDGFLFNTRRGFCEHYAGAFVFLMRAAGVPARVVTGYQGGEANPLGDYLIIRQSDAHAWAEVWLAGHGWVRVDPTAAVAPERIEDGAAAALAGEWSVTTRFLRGSLTMQRMRLGWDAVNYRWNDWVLGYGPDKQRRTLTRLGFESVDTGPLLLWMTLIFGVMGALLGLWVNRHRPRHDPDPVTAGFARIAKRLTGAGYPPRPGEGPRDYLVRCATAEPAWRDDLQTLAESYLALRYGLTPSAAMQKRFRRAARRFHPRWRRFTSRTRKAITP</sequence>
<dbReference type="Pfam" id="PF13559">
    <property type="entry name" value="DUF4129"/>
    <property type="match status" value="1"/>
</dbReference>
<keyword evidence="4" id="KW-1185">Reference proteome</keyword>
<feature type="transmembrane region" description="Helical" evidence="1">
    <location>
        <begin position="157"/>
        <end position="178"/>
    </location>
</feature>
<dbReference type="InterPro" id="IPR002931">
    <property type="entry name" value="Transglutaminase-like"/>
</dbReference>
<organism evidence="3 4">
    <name type="scientific">Candidatus Macondimonas diazotrophica</name>
    <dbReference type="NCBI Taxonomy" id="2305248"/>
    <lineage>
        <taxon>Bacteria</taxon>
        <taxon>Pseudomonadati</taxon>
        <taxon>Pseudomonadota</taxon>
        <taxon>Gammaproteobacteria</taxon>
        <taxon>Chromatiales</taxon>
        <taxon>Ectothiorhodospiraceae</taxon>
        <taxon>Candidatus Macondimonas</taxon>
    </lineage>
</organism>
<dbReference type="InterPro" id="IPR038765">
    <property type="entry name" value="Papain-like_cys_pep_sf"/>
</dbReference>
<evidence type="ECO:0000313" key="3">
    <source>
        <dbReference type="EMBL" id="TFZ82478.1"/>
    </source>
</evidence>
<dbReference type="InterPro" id="IPR021878">
    <property type="entry name" value="TgpA_N"/>
</dbReference>
<evidence type="ECO:0000259" key="2">
    <source>
        <dbReference type="SMART" id="SM00460"/>
    </source>
</evidence>
<dbReference type="SMART" id="SM00460">
    <property type="entry name" value="TGc"/>
    <property type="match status" value="1"/>
</dbReference>
<accession>A0A4Z0FA26</accession>
<dbReference type="PANTHER" id="PTHR42736">
    <property type="entry name" value="PROTEIN-GLUTAMINE GAMMA-GLUTAMYLTRANSFERASE"/>
    <property type="match status" value="1"/>
</dbReference>
<dbReference type="OrthoDB" id="9804872at2"/>
<keyword evidence="1" id="KW-1133">Transmembrane helix</keyword>
<dbReference type="Gene3D" id="3.10.620.30">
    <property type="match status" value="1"/>
</dbReference>
<dbReference type="Pfam" id="PF11992">
    <property type="entry name" value="TgpA_N"/>
    <property type="match status" value="1"/>
</dbReference>